<feature type="domain" description="Aminoglycoside phosphotransferase" evidence="1">
    <location>
        <begin position="110"/>
        <end position="309"/>
    </location>
</feature>
<dbReference type="Pfam" id="PF01636">
    <property type="entry name" value="APH"/>
    <property type="match status" value="1"/>
</dbReference>
<evidence type="ECO:0000313" key="3">
    <source>
        <dbReference type="Proteomes" id="UP000738349"/>
    </source>
</evidence>
<evidence type="ECO:0000259" key="1">
    <source>
        <dbReference type="Pfam" id="PF01636"/>
    </source>
</evidence>
<protein>
    <submittedName>
        <fullName evidence="2">Kinase-like domain-containing protein</fullName>
    </submittedName>
</protein>
<dbReference type="EMBL" id="JAGMUV010000001">
    <property type="protein sequence ID" value="KAH7176369.1"/>
    <property type="molecule type" value="Genomic_DNA"/>
</dbReference>
<keyword evidence="2" id="KW-0418">Kinase</keyword>
<dbReference type="InterPro" id="IPR002575">
    <property type="entry name" value="Aminoglycoside_PTrfase"/>
</dbReference>
<keyword evidence="2" id="KW-0808">Transferase</keyword>
<dbReference type="OrthoDB" id="4177236at2759"/>
<gene>
    <name evidence="2" type="ORF">EDB81DRAFT_875187</name>
</gene>
<dbReference type="PANTHER" id="PTHR21310:SF48">
    <property type="entry name" value="AMINOGLYCOSIDE PHOSPHOTRANSFERASE DOMAIN-CONTAINING PROTEIN"/>
    <property type="match status" value="1"/>
</dbReference>
<dbReference type="Gene3D" id="3.90.1200.10">
    <property type="match status" value="1"/>
</dbReference>
<dbReference type="Proteomes" id="UP000738349">
    <property type="component" value="Unassembled WGS sequence"/>
</dbReference>
<keyword evidence="3" id="KW-1185">Reference proteome</keyword>
<organism evidence="2 3">
    <name type="scientific">Dactylonectria macrodidyma</name>
    <dbReference type="NCBI Taxonomy" id="307937"/>
    <lineage>
        <taxon>Eukaryota</taxon>
        <taxon>Fungi</taxon>
        <taxon>Dikarya</taxon>
        <taxon>Ascomycota</taxon>
        <taxon>Pezizomycotina</taxon>
        <taxon>Sordariomycetes</taxon>
        <taxon>Hypocreomycetidae</taxon>
        <taxon>Hypocreales</taxon>
        <taxon>Nectriaceae</taxon>
        <taxon>Dactylonectria</taxon>
    </lineage>
</organism>
<dbReference type="GO" id="GO:0016301">
    <property type="term" value="F:kinase activity"/>
    <property type="evidence" value="ECO:0007669"/>
    <property type="project" value="UniProtKB-KW"/>
</dbReference>
<dbReference type="PANTHER" id="PTHR21310">
    <property type="entry name" value="AMINOGLYCOSIDE PHOSPHOTRANSFERASE-RELATED-RELATED"/>
    <property type="match status" value="1"/>
</dbReference>
<evidence type="ECO:0000313" key="2">
    <source>
        <dbReference type="EMBL" id="KAH7176369.1"/>
    </source>
</evidence>
<sequence>MSSSIDLAARSFKEQLLVLWQNILFFTNSQFFTPHAPKATSKRSTIPYYAPKETWPVPTLPTLDEISQGEHLEDSWSNVCAVKVGEHFVAKFGRRVDFLEGDNTMFVKKNTNIPVPTIYAMYQADLEVQGEMMNCSVIVMEYIKGKTVRSSFNDLNDEEKERFALQLRSHLSELRALPSEGYFGAIGEGPLNVPFHGYYDNRRTLQGPHRTEEEFVNAMAAAMRHTHYSRDWAEFCIPHIRKAFRGHEPVFTHAHLSHENILIRDEDKSPVLIDWEYSAWLPSFWEHAYLVKGSISDDGWLPYASKALDAETETRAWMEMVSRCW</sequence>
<proteinExistence type="predicted"/>
<accession>A0A9P9JNQ8</accession>
<dbReference type="AlphaFoldDB" id="A0A9P9JNQ8"/>
<name>A0A9P9JNQ8_9HYPO</name>
<dbReference type="InterPro" id="IPR011009">
    <property type="entry name" value="Kinase-like_dom_sf"/>
</dbReference>
<comment type="caution">
    <text evidence="2">The sequence shown here is derived from an EMBL/GenBank/DDBJ whole genome shotgun (WGS) entry which is preliminary data.</text>
</comment>
<reference evidence="2" key="1">
    <citation type="journal article" date="2021" name="Nat. Commun.">
        <title>Genetic determinants of endophytism in the Arabidopsis root mycobiome.</title>
        <authorList>
            <person name="Mesny F."/>
            <person name="Miyauchi S."/>
            <person name="Thiergart T."/>
            <person name="Pickel B."/>
            <person name="Atanasova L."/>
            <person name="Karlsson M."/>
            <person name="Huettel B."/>
            <person name="Barry K.W."/>
            <person name="Haridas S."/>
            <person name="Chen C."/>
            <person name="Bauer D."/>
            <person name="Andreopoulos W."/>
            <person name="Pangilinan J."/>
            <person name="LaButti K."/>
            <person name="Riley R."/>
            <person name="Lipzen A."/>
            <person name="Clum A."/>
            <person name="Drula E."/>
            <person name="Henrissat B."/>
            <person name="Kohler A."/>
            <person name="Grigoriev I.V."/>
            <person name="Martin F.M."/>
            <person name="Hacquard S."/>
        </authorList>
    </citation>
    <scope>NUCLEOTIDE SEQUENCE</scope>
    <source>
        <strain evidence="2">MPI-CAGE-AT-0147</strain>
    </source>
</reference>
<dbReference type="InterPro" id="IPR051678">
    <property type="entry name" value="AGP_Transferase"/>
</dbReference>
<dbReference type="SUPFAM" id="SSF56112">
    <property type="entry name" value="Protein kinase-like (PK-like)"/>
    <property type="match status" value="1"/>
</dbReference>